<protein>
    <submittedName>
        <fullName evidence="1">Uncharacterized protein</fullName>
    </submittedName>
</protein>
<proteinExistence type="predicted"/>
<name>A0A6M3JHY8_9ZZZZ</name>
<evidence type="ECO:0000313" key="1">
    <source>
        <dbReference type="EMBL" id="QJA68651.1"/>
    </source>
</evidence>
<organism evidence="1">
    <name type="scientific">viral metagenome</name>
    <dbReference type="NCBI Taxonomy" id="1070528"/>
    <lineage>
        <taxon>unclassified sequences</taxon>
        <taxon>metagenomes</taxon>
        <taxon>organismal metagenomes</taxon>
    </lineage>
</organism>
<dbReference type="AlphaFoldDB" id="A0A6M3JHY8"/>
<reference evidence="1" key="1">
    <citation type="submission" date="2020-03" db="EMBL/GenBank/DDBJ databases">
        <title>The deep terrestrial virosphere.</title>
        <authorList>
            <person name="Holmfeldt K."/>
            <person name="Nilsson E."/>
            <person name="Simone D."/>
            <person name="Lopez-Fernandez M."/>
            <person name="Wu X."/>
            <person name="de Brujin I."/>
            <person name="Lundin D."/>
            <person name="Andersson A."/>
            <person name="Bertilsson S."/>
            <person name="Dopson M."/>
        </authorList>
    </citation>
    <scope>NUCLEOTIDE SEQUENCE</scope>
    <source>
        <strain evidence="1">MM415A06008</strain>
        <strain evidence="2">MM415B02597</strain>
    </source>
</reference>
<evidence type="ECO:0000313" key="2">
    <source>
        <dbReference type="EMBL" id="QJA89172.1"/>
    </source>
</evidence>
<gene>
    <name evidence="1" type="ORF">MM415A06008_0007</name>
    <name evidence="2" type="ORF">MM415B02597_0013</name>
</gene>
<sequence length="51" mass="5960">MSETKTLNVANMKASELEAFIKATDQEHREYMRSLRALMRIRFLEEAKAAE</sequence>
<dbReference type="EMBL" id="MT142827">
    <property type="protein sequence ID" value="QJA89172.1"/>
    <property type="molecule type" value="Genomic_DNA"/>
</dbReference>
<accession>A0A6M3JHY8</accession>
<dbReference type="EMBL" id="MT141636">
    <property type="protein sequence ID" value="QJA68651.1"/>
    <property type="molecule type" value="Genomic_DNA"/>
</dbReference>